<dbReference type="EMBL" id="CADCUC010000114">
    <property type="protein sequence ID" value="CAA9313304.1"/>
    <property type="molecule type" value="Genomic_DNA"/>
</dbReference>
<dbReference type="InterPro" id="IPR001126">
    <property type="entry name" value="UmuC"/>
</dbReference>
<dbReference type="AlphaFoldDB" id="A0A6J4KRD2"/>
<evidence type="ECO:0000259" key="1">
    <source>
        <dbReference type="Pfam" id="PF00817"/>
    </source>
</evidence>
<feature type="non-terminal residue" evidence="2">
    <location>
        <position position="158"/>
    </location>
</feature>
<dbReference type="SUPFAM" id="SSF56672">
    <property type="entry name" value="DNA/RNA polymerases"/>
    <property type="match status" value="1"/>
</dbReference>
<evidence type="ECO:0000313" key="2">
    <source>
        <dbReference type="EMBL" id="CAA9313304.1"/>
    </source>
</evidence>
<gene>
    <name evidence="2" type="ORF">AVDCRST_MAG90-602</name>
</gene>
<name>A0A6J4KRD2_9HYPH</name>
<protein>
    <recommendedName>
        <fullName evidence="1">UmuC domain-containing protein</fullName>
    </recommendedName>
</protein>
<accession>A0A6J4KRD2</accession>
<dbReference type="InterPro" id="IPR043502">
    <property type="entry name" value="DNA/RNA_pol_sf"/>
</dbReference>
<proteinExistence type="predicted"/>
<organism evidence="2">
    <name type="scientific">uncultured Microvirga sp</name>
    <dbReference type="NCBI Taxonomy" id="412392"/>
    <lineage>
        <taxon>Bacteria</taxon>
        <taxon>Pseudomonadati</taxon>
        <taxon>Pseudomonadota</taxon>
        <taxon>Alphaproteobacteria</taxon>
        <taxon>Hyphomicrobiales</taxon>
        <taxon>Methylobacteriaceae</taxon>
        <taxon>Microvirga</taxon>
        <taxon>environmental samples</taxon>
    </lineage>
</organism>
<dbReference type="Pfam" id="PF00817">
    <property type="entry name" value="IMS"/>
    <property type="match status" value="1"/>
</dbReference>
<reference evidence="2" key="1">
    <citation type="submission" date="2020-02" db="EMBL/GenBank/DDBJ databases">
        <authorList>
            <person name="Meier V. D."/>
        </authorList>
    </citation>
    <scope>NUCLEOTIDE SEQUENCE</scope>
    <source>
        <strain evidence="2">AVDCRST_MAG90</strain>
    </source>
</reference>
<feature type="domain" description="UmuC" evidence="1">
    <location>
        <begin position="17"/>
        <end position="140"/>
    </location>
</feature>
<sequence length="158" mass="16387">MAQKQGLPSGAPVDPQKPLVLSVEAAGGPRIAALNPTAEGLGLAAGQLLADARAKAGALQIRPSDPTADAAALDRLALWATRYAPQASPWRVENGGDGFFLDITGAAHLWDGERALLRHLGRRLKGFGLPARIAVADTPGAGWAMARFSGRRGIVVPE</sequence>
<dbReference type="GO" id="GO:0006281">
    <property type="term" value="P:DNA repair"/>
    <property type="evidence" value="ECO:0007669"/>
    <property type="project" value="InterPro"/>
</dbReference>